<protein>
    <recommendedName>
        <fullName evidence="4">O-antigen ligase domain-containing protein</fullName>
    </recommendedName>
</protein>
<evidence type="ECO:0000313" key="2">
    <source>
        <dbReference type="EMBL" id="NLD25197.1"/>
    </source>
</evidence>
<feature type="transmembrane region" description="Helical" evidence="1">
    <location>
        <begin position="291"/>
        <end position="309"/>
    </location>
</feature>
<feature type="transmembrane region" description="Helical" evidence="1">
    <location>
        <begin position="269"/>
        <end position="285"/>
    </location>
</feature>
<sequence length="472" mass="53923">MQIKHFSKKKLLVSLLFAFTLLVLSLFVKESIGRFISISILVLFFYLFYLFSKKTSIAFISFLLLSLPLNITYQLPIEFSKTLVNNIHVNYLVPTLSIIDLGVFLFITVLLIENRLQFKTIFQKYKLPLFLFSLILLLQNIFFRDLLVSLNSARFLTYIFTFLILIEEFRREKIESKEVKIFSILLFLTTAGQAIVGYLQFKRGVSLGINFLGESQVAAGLLGSSFVSLSGTEILRSYGTFPHPNILAGFFLFSFFLSLYFVKNIQKKYSFIPFLTMLISVISIIPTFSRVTILLLFFSILILSFTFFIRKKRLLSFTPILLVERFLSLLKGGDSGAIDRSNLVKVFPSIFKENIFQGMGFGRYVLFMGDRAPVTKGGLFLLQPVHNVFLLLLSELGIFGFLSFSFLIYKILKENIKSLTILSVLILFSVLVIGMFDHYLVSLPQGVGMLWGFVGLAIIFSNKLKKNKEDIN</sequence>
<keyword evidence="1" id="KW-1133">Transmembrane helix</keyword>
<name>A0A847CYG9_9BACT</name>
<dbReference type="AlphaFoldDB" id="A0A847CYG9"/>
<evidence type="ECO:0008006" key="4">
    <source>
        <dbReference type="Google" id="ProtNLM"/>
    </source>
</evidence>
<feature type="transmembrane region" description="Helical" evidence="1">
    <location>
        <begin position="388"/>
        <end position="412"/>
    </location>
</feature>
<feature type="transmembrane region" description="Helical" evidence="1">
    <location>
        <begin position="149"/>
        <end position="169"/>
    </location>
</feature>
<dbReference type="EMBL" id="JAAZBX010000002">
    <property type="protein sequence ID" value="NLD25197.1"/>
    <property type="molecule type" value="Genomic_DNA"/>
</dbReference>
<feature type="transmembrane region" description="Helical" evidence="1">
    <location>
        <begin position="89"/>
        <end position="113"/>
    </location>
</feature>
<keyword evidence="1" id="KW-0472">Membrane</keyword>
<feature type="transmembrane region" description="Helical" evidence="1">
    <location>
        <begin position="419"/>
        <end position="436"/>
    </location>
</feature>
<feature type="transmembrane region" description="Helical" evidence="1">
    <location>
        <begin position="442"/>
        <end position="460"/>
    </location>
</feature>
<dbReference type="InterPro" id="IPR051533">
    <property type="entry name" value="WaaL-like"/>
</dbReference>
<proteinExistence type="predicted"/>
<feature type="transmembrane region" description="Helical" evidence="1">
    <location>
        <begin position="245"/>
        <end position="262"/>
    </location>
</feature>
<comment type="caution">
    <text evidence="2">The sequence shown here is derived from an EMBL/GenBank/DDBJ whole genome shotgun (WGS) entry which is preliminary data.</text>
</comment>
<dbReference type="Proteomes" id="UP000545876">
    <property type="component" value="Unassembled WGS sequence"/>
</dbReference>
<dbReference type="PANTHER" id="PTHR37422">
    <property type="entry name" value="TEICHURONIC ACID BIOSYNTHESIS PROTEIN TUAE"/>
    <property type="match status" value="1"/>
</dbReference>
<evidence type="ECO:0000313" key="3">
    <source>
        <dbReference type="Proteomes" id="UP000545876"/>
    </source>
</evidence>
<accession>A0A847CYG9</accession>
<feature type="transmembrane region" description="Helical" evidence="1">
    <location>
        <begin position="35"/>
        <end position="51"/>
    </location>
</feature>
<feature type="transmembrane region" description="Helical" evidence="1">
    <location>
        <begin position="58"/>
        <end position="77"/>
    </location>
</feature>
<feature type="transmembrane region" description="Helical" evidence="1">
    <location>
        <begin position="125"/>
        <end position="143"/>
    </location>
</feature>
<dbReference type="PANTHER" id="PTHR37422:SF17">
    <property type="entry name" value="O-ANTIGEN LIGASE"/>
    <property type="match status" value="1"/>
</dbReference>
<feature type="transmembrane region" description="Helical" evidence="1">
    <location>
        <begin position="181"/>
        <end position="201"/>
    </location>
</feature>
<evidence type="ECO:0000256" key="1">
    <source>
        <dbReference type="SAM" id="Phobius"/>
    </source>
</evidence>
<keyword evidence="1" id="KW-0812">Transmembrane</keyword>
<organism evidence="2 3">
    <name type="scientific">Candidatus Dojkabacteria bacterium</name>
    <dbReference type="NCBI Taxonomy" id="2099670"/>
    <lineage>
        <taxon>Bacteria</taxon>
        <taxon>Candidatus Dojkabacteria</taxon>
    </lineage>
</organism>
<gene>
    <name evidence="2" type="ORF">GX656_00955</name>
</gene>
<reference evidence="2 3" key="1">
    <citation type="journal article" date="2020" name="Biotechnol. Biofuels">
        <title>New insights from the biogas microbiome by comprehensive genome-resolved metagenomics of nearly 1600 species originating from multiple anaerobic digesters.</title>
        <authorList>
            <person name="Campanaro S."/>
            <person name="Treu L."/>
            <person name="Rodriguez-R L.M."/>
            <person name="Kovalovszki A."/>
            <person name="Ziels R.M."/>
            <person name="Maus I."/>
            <person name="Zhu X."/>
            <person name="Kougias P.G."/>
            <person name="Basile A."/>
            <person name="Luo G."/>
            <person name="Schluter A."/>
            <person name="Konstantinidis K.T."/>
            <person name="Angelidaki I."/>
        </authorList>
    </citation>
    <scope>NUCLEOTIDE SEQUENCE [LARGE SCALE GENOMIC DNA]</scope>
    <source>
        <strain evidence="2">AS06rmzACSIP_65</strain>
    </source>
</reference>